<accession>A0A9Q6S929</accession>
<feature type="transmembrane region" description="Helical" evidence="1">
    <location>
        <begin position="31"/>
        <end position="51"/>
    </location>
</feature>
<sequence length="259" mass="28935">MSRMQSITKPRQAQPDHVLATAKKVARLSPIPMLAATVCAYVIYVVELAASSWTWKIGLLVMLLCICGPLAVSFTNRGTNSLKAFGVVTMFGLFVAYFFFGIFGYFYYFVFAPMPAYIRWPGLLGGIALTACWMLLARKSVLHTIARTRFVAQAFVDNGDEIVYDVQRGMKAYERFNKERSPFPRIFMYLSMGIAPFYLILSRLLSENFGANGVLLFVAILGMPVSLWFAGVLVRTWLVMIALPAKMTKEQGKAVVVSD</sequence>
<dbReference type="AlphaFoldDB" id="A0A9Q6S929"/>
<feature type="transmembrane region" description="Helical" evidence="1">
    <location>
        <begin position="57"/>
        <end position="75"/>
    </location>
</feature>
<keyword evidence="1" id="KW-0472">Membrane</keyword>
<gene>
    <name evidence="2" type="ORF">A9O66_29805</name>
</gene>
<feature type="transmembrane region" description="Helical" evidence="1">
    <location>
        <begin position="87"/>
        <end position="111"/>
    </location>
</feature>
<reference evidence="2 3" key="1">
    <citation type="journal article" date="2014" name="Genome Announc.">
        <title>Draft Genome Sequence of the Haloacid-Degrading Burkholderia caribensis Strain MBA4.</title>
        <authorList>
            <person name="Pan Y."/>
            <person name="Kong K.F."/>
            <person name="Tsang J.S."/>
        </authorList>
    </citation>
    <scope>NUCLEOTIDE SEQUENCE [LARGE SCALE GENOMIC DNA]</scope>
    <source>
        <strain evidence="2 3">852011</strain>
    </source>
</reference>
<protein>
    <submittedName>
        <fullName evidence="2">Uncharacterized protein</fullName>
    </submittedName>
</protein>
<keyword evidence="1" id="KW-1133">Transmembrane helix</keyword>
<evidence type="ECO:0000313" key="3">
    <source>
        <dbReference type="Proteomes" id="UP000509548"/>
    </source>
</evidence>
<keyword evidence="1" id="KW-0812">Transmembrane</keyword>
<dbReference type="Proteomes" id="UP000509548">
    <property type="component" value="Plasmid unnamed"/>
</dbReference>
<organism evidence="2 3">
    <name type="scientific">Paraburkholderia caribensis</name>
    <dbReference type="NCBI Taxonomy" id="75105"/>
    <lineage>
        <taxon>Bacteria</taxon>
        <taxon>Pseudomonadati</taxon>
        <taxon>Pseudomonadota</taxon>
        <taxon>Betaproteobacteria</taxon>
        <taxon>Burkholderiales</taxon>
        <taxon>Burkholderiaceae</taxon>
        <taxon>Paraburkholderia</taxon>
    </lineage>
</organism>
<feature type="transmembrane region" description="Helical" evidence="1">
    <location>
        <begin position="117"/>
        <end position="137"/>
    </location>
</feature>
<keyword evidence="2" id="KW-0614">Plasmid</keyword>
<proteinExistence type="predicted"/>
<dbReference type="EMBL" id="CP015960">
    <property type="protein sequence ID" value="QLB66733.1"/>
    <property type="molecule type" value="Genomic_DNA"/>
</dbReference>
<feature type="transmembrane region" description="Helical" evidence="1">
    <location>
        <begin position="186"/>
        <end position="205"/>
    </location>
</feature>
<geneLocation type="plasmid" evidence="3"/>
<evidence type="ECO:0000313" key="2">
    <source>
        <dbReference type="EMBL" id="QLB66733.1"/>
    </source>
</evidence>
<evidence type="ECO:0000256" key="1">
    <source>
        <dbReference type="SAM" id="Phobius"/>
    </source>
</evidence>
<feature type="transmembrane region" description="Helical" evidence="1">
    <location>
        <begin position="217"/>
        <end position="243"/>
    </location>
</feature>
<name>A0A9Q6S929_9BURK</name>